<dbReference type="EMBL" id="CAMKVN010014444">
    <property type="protein sequence ID" value="CAI2196536.1"/>
    <property type="molecule type" value="Genomic_DNA"/>
</dbReference>
<feature type="non-terminal residue" evidence="1">
    <location>
        <position position="64"/>
    </location>
</feature>
<dbReference type="OrthoDB" id="2388958at2759"/>
<evidence type="ECO:0000313" key="2">
    <source>
        <dbReference type="Proteomes" id="UP001153678"/>
    </source>
</evidence>
<dbReference type="Proteomes" id="UP001153678">
    <property type="component" value="Unassembled WGS sequence"/>
</dbReference>
<sequence length="64" mass="7229">KAEILPSVNYIQREVASNQINMELDVEFKEIEEPEILPDTNSSKEAISDTEPELKIISIKEAAQ</sequence>
<feature type="non-terminal residue" evidence="1">
    <location>
        <position position="1"/>
    </location>
</feature>
<evidence type="ECO:0000313" key="1">
    <source>
        <dbReference type="EMBL" id="CAI2196536.1"/>
    </source>
</evidence>
<proteinExistence type="predicted"/>
<accession>A0A9W4WZ95</accession>
<organism evidence="1 2">
    <name type="scientific">Funneliformis geosporum</name>
    <dbReference type="NCBI Taxonomy" id="1117311"/>
    <lineage>
        <taxon>Eukaryota</taxon>
        <taxon>Fungi</taxon>
        <taxon>Fungi incertae sedis</taxon>
        <taxon>Mucoromycota</taxon>
        <taxon>Glomeromycotina</taxon>
        <taxon>Glomeromycetes</taxon>
        <taxon>Glomerales</taxon>
        <taxon>Glomeraceae</taxon>
        <taxon>Funneliformis</taxon>
    </lineage>
</organism>
<dbReference type="AlphaFoldDB" id="A0A9W4WZ95"/>
<protein>
    <submittedName>
        <fullName evidence="1">11095_t:CDS:1</fullName>
    </submittedName>
</protein>
<comment type="caution">
    <text evidence="1">The sequence shown here is derived from an EMBL/GenBank/DDBJ whole genome shotgun (WGS) entry which is preliminary data.</text>
</comment>
<reference evidence="1" key="1">
    <citation type="submission" date="2022-08" db="EMBL/GenBank/DDBJ databases">
        <authorList>
            <person name="Kallberg Y."/>
            <person name="Tangrot J."/>
            <person name="Rosling A."/>
        </authorList>
    </citation>
    <scope>NUCLEOTIDE SEQUENCE</scope>
    <source>
        <strain evidence="1">Wild A</strain>
    </source>
</reference>
<keyword evidence="2" id="KW-1185">Reference proteome</keyword>
<name>A0A9W4WZ95_9GLOM</name>
<gene>
    <name evidence="1" type="ORF">FWILDA_LOCUS17629</name>
</gene>